<feature type="region of interest" description="Disordered" evidence="1">
    <location>
        <begin position="277"/>
        <end position="317"/>
    </location>
</feature>
<dbReference type="OMA" id="MFNAQVF"/>
<dbReference type="OrthoDB" id="20772at2759"/>
<feature type="compositionally biased region" description="Acidic residues" evidence="1">
    <location>
        <begin position="461"/>
        <end position="470"/>
    </location>
</feature>
<dbReference type="EMBL" id="CP012528">
    <property type="protein sequence ID" value="ALC48445.1"/>
    <property type="molecule type" value="Genomic_DNA"/>
</dbReference>
<dbReference type="STRING" id="30019.A0A0M4F8Q8"/>
<protein>
    <submittedName>
        <fullName evidence="3">CG14814</fullName>
    </submittedName>
</protein>
<reference evidence="3 4" key="1">
    <citation type="submission" date="2015-08" db="EMBL/GenBank/DDBJ databases">
        <title>Ancestral chromatin configuration constrains chromatin evolution on differentiating sex chromosomes in Drosophila.</title>
        <authorList>
            <person name="Zhou Q."/>
            <person name="Bachtrog D."/>
        </authorList>
    </citation>
    <scope>NUCLEOTIDE SEQUENCE [LARGE SCALE GENOMIC DNA]</scope>
    <source>
        <tissue evidence="3">Whole larvae</tissue>
    </source>
</reference>
<feature type="region of interest" description="Disordered" evidence="1">
    <location>
        <begin position="738"/>
        <end position="782"/>
    </location>
</feature>
<feature type="region of interest" description="Disordered" evidence="1">
    <location>
        <begin position="496"/>
        <end position="543"/>
    </location>
</feature>
<feature type="compositionally biased region" description="Low complexity" evidence="1">
    <location>
        <begin position="741"/>
        <end position="750"/>
    </location>
</feature>
<dbReference type="PANTHER" id="PTHR23099:SF0">
    <property type="entry name" value="GERM CELL NUCLEAR ACIDIC PROTEIN"/>
    <property type="match status" value="1"/>
</dbReference>
<dbReference type="Proteomes" id="UP000494163">
    <property type="component" value="Chromosome X"/>
</dbReference>
<dbReference type="Pfam" id="PF10263">
    <property type="entry name" value="SprT-like"/>
    <property type="match status" value="1"/>
</dbReference>
<dbReference type="AlphaFoldDB" id="A0A0M4F8Q8"/>
<evidence type="ECO:0000313" key="4">
    <source>
        <dbReference type="Proteomes" id="UP000494163"/>
    </source>
</evidence>
<feature type="region of interest" description="Disordered" evidence="1">
    <location>
        <begin position="417"/>
        <end position="470"/>
    </location>
</feature>
<dbReference type="PANTHER" id="PTHR23099">
    <property type="entry name" value="TRANSCRIPTIONAL REGULATOR"/>
    <property type="match status" value="1"/>
</dbReference>
<feature type="region of interest" description="Disordered" evidence="1">
    <location>
        <begin position="584"/>
        <end position="615"/>
    </location>
</feature>
<keyword evidence="4" id="KW-1185">Reference proteome</keyword>
<feature type="compositionally biased region" description="Basic and acidic residues" evidence="1">
    <location>
        <begin position="301"/>
        <end position="314"/>
    </location>
</feature>
<dbReference type="GO" id="GO:0005634">
    <property type="term" value="C:nucleus"/>
    <property type="evidence" value="ECO:0007669"/>
    <property type="project" value="TreeGrafter"/>
</dbReference>
<feature type="compositionally biased region" description="Low complexity" evidence="1">
    <location>
        <begin position="419"/>
        <end position="435"/>
    </location>
</feature>
<dbReference type="InterPro" id="IPR006640">
    <property type="entry name" value="SprT-like_domain"/>
</dbReference>
<sequence>MAEAEDFKLFRSVNPATVNVSIKEKFAKLTLSSNKKKQQKQANSKATELASEATAHSNVCRQLEKSFEHPLLRSDSSLSAKMVQELTPKSLHSRPEELQLDVSDYMEVLQLSADGCTQSQDLEVEVLELSQRVSNLTVQSKQLVLNEVSICISSSSNEEEEPFESEESCITISDTSASENEAVNKSEQSIAISEQVLEPPPLLNSDKLARIEAFLRDVSLERHQVLERDQLMVNSSSEVQISTLLANAETESMTPIDECLAGQETILDTICSEELLPQTPERDPHKRLADKETEVNTICSEAERDPDPSKRLADDETEVNTICSEPELYSDPSKRLADNETEQNTLCSSLSDTVPDESLTIPETCDEAEVTPPRAQSAASCLSSSMESVGLAATPTIQVSSINISAKINIKIHIPHMDSSSNQSSEEQQLTPEPTTEYKDKSCQQQQQQQKESVEQKQECSDDAGSEDEEFLQNAEQLLNQLYGKAWQTPDVIRTLKRSSGSGGKQPSSTRSKRTPLNEVRRQPKALTTVKKKHAPTDESGLGDFSLFKRALHANKMNSTQLPQRQPDRRKRHVHEEIWRALVDSDSSSVAASDDEDANATDCSESGEDDNEANPNELTYLDLTQAEVQVVDKPQQPAAKENTSPKFPSRLDDILRTCRASAKAKLPATPTPSTPTTPTQKALRRQLFTPNTGYEDETTARRIVEQAVDCDALEELENIYTPGSAVHRRLQQVKQQLGLTPESPKSKPVFKFPPPQTAPPGKAVSRTKQPRRPLNTPQSVNRKGKCSFIKSLEPQVPREQCDMEAYYFREHFKTKRTELAQHLYDLYNEKVFDGCLNAGIEWSKKLRNTAGRCHNHRRPTRHCKLELSEKVLTSADRLRCTLIHEMCHAAAWIVQGASGHGQVWKQWTRRAEAAFPDLPPIRTCHSYDIEYKYTYKCLKCETTSQAHSNSRKVENLRCSLCAGSIAVFLNKKDKQGNVVHTPLREATGFAKFVKDNYQRFKQTGTPAPKIMSALSAEYARQKAAGLLNNVNVDIVDQVEALTIN</sequence>
<name>A0A0M4F8Q8_DROBS</name>
<dbReference type="SMART" id="SM00731">
    <property type="entry name" value="SprT"/>
    <property type="match status" value="1"/>
</dbReference>
<organism evidence="3 4">
    <name type="scientific">Drosophila busckii</name>
    <name type="common">Fruit fly</name>
    <dbReference type="NCBI Taxonomy" id="30019"/>
    <lineage>
        <taxon>Eukaryota</taxon>
        <taxon>Metazoa</taxon>
        <taxon>Ecdysozoa</taxon>
        <taxon>Arthropoda</taxon>
        <taxon>Hexapoda</taxon>
        <taxon>Insecta</taxon>
        <taxon>Pterygota</taxon>
        <taxon>Neoptera</taxon>
        <taxon>Endopterygota</taxon>
        <taxon>Diptera</taxon>
        <taxon>Brachycera</taxon>
        <taxon>Muscomorpha</taxon>
        <taxon>Ephydroidea</taxon>
        <taxon>Drosophilidae</taxon>
        <taxon>Drosophila</taxon>
    </lineage>
</organism>
<feature type="compositionally biased region" description="Acidic residues" evidence="1">
    <location>
        <begin position="593"/>
        <end position="612"/>
    </location>
</feature>
<evidence type="ECO:0000259" key="2">
    <source>
        <dbReference type="SMART" id="SM00731"/>
    </source>
</evidence>
<evidence type="ECO:0000313" key="3">
    <source>
        <dbReference type="EMBL" id="ALC48445.1"/>
    </source>
</evidence>
<feature type="region of interest" description="Disordered" evidence="1">
    <location>
        <begin position="32"/>
        <end position="51"/>
    </location>
</feature>
<proteinExistence type="predicted"/>
<dbReference type="GO" id="GO:0006974">
    <property type="term" value="P:DNA damage response"/>
    <property type="evidence" value="ECO:0007669"/>
    <property type="project" value="UniProtKB-ARBA"/>
</dbReference>
<evidence type="ECO:0000256" key="1">
    <source>
        <dbReference type="SAM" id="MobiDB-lite"/>
    </source>
</evidence>
<gene>
    <name evidence="3" type="ORF">Dbus_chrXg301</name>
</gene>
<accession>A0A0M4F8Q8</accession>
<feature type="compositionally biased region" description="Basic and acidic residues" evidence="1">
    <location>
        <begin position="280"/>
        <end position="294"/>
    </location>
</feature>
<feature type="domain" description="SprT-like" evidence="2">
    <location>
        <begin position="817"/>
        <end position="968"/>
    </location>
</feature>